<feature type="transmembrane region" description="Helical" evidence="1">
    <location>
        <begin position="6"/>
        <end position="22"/>
    </location>
</feature>
<evidence type="ECO:0000313" key="3">
    <source>
        <dbReference type="Proteomes" id="UP000033881"/>
    </source>
</evidence>
<keyword evidence="1" id="KW-1133">Transmembrane helix</keyword>
<organism evidence="2 3">
    <name type="scientific">Candidatus Woesebacteria bacterium GW2011_GWB1_39_12</name>
    <dbReference type="NCBI Taxonomy" id="1618574"/>
    <lineage>
        <taxon>Bacteria</taxon>
        <taxon>Candidatus Woeseibacteriota</taxon>
    </lineage>
</organism>
<reference evidence="2 3" key="1">
    <citation type="journal article" date="2015" name="Nature">
        <title>rRNA introns, odd ribosomes, and small enigmatic genomes across a large radiation of phyla.</title>
        <authorList>
            <person name="Brown C.T."/>
            <person name="Hug L.A."/>
            <person name="Thomas B.C."/>
            <person name="Sharon I."/>
            <person name="Castelle C.J."/>
            <person name="Singh A."/>
            <person name="Wilkins M.J."/>
            <person name="Williams K.H."/>
            <person name="Banfield J.F."/>
        </authorList>
    </citation>
    <scope>NUCLEOTIDE SEQUENCE [LARGE SCALE GENOMIC DNA]</scope>
</reference>
<comment type="caution">
    <text evidence="2">The sequence shown here is derived from an EMBL/GenBank/DDBJ whole genome shotgun (WGS) entry which is preliminary data.</text>
</comment>
<evidence type="ECO:0000313" key="2">
    <source>
        <dbReference type="EMBL" id="KKQ96974.1"/>
    </source>
</evidence>
<keyword evidence="1" id="KW-0472">Membrane</keyword>
<dbReference type="EMBL" id="LBWB01000056">
    <property type="protein sequence ID" value="KKQ96974.1"/>
    <property type="molecule type" value="Genomic_DNA"/>
</dbReference>
<name>A0A0G0PFQ5_9BACT</name>
<evidence type="ECO:0000256" key="1">
    <source>
        <dbReference type="SAM" id="Phobius"/>
    </source>
</evidence>
<keyword evidence="1" id="KW-0812">Transmembrane</keyword>
<sequence>MAKKDSSWIWLIVIGVLVLFVYKQGGFNFILHTIITDTTSISDCFQETANNANIGEASLCGAKSSGTYNIEVGFA</sequence>
<dbReference type="AlphaFoldDB" id="A0A0G0PFQ5"/>
<feature type="non-terminal residue" evidence="2">
    <location>
        <position position="75"/>
    </location>
</feature>
<accession>A0A0G0PFQ5</accession>
<proteinExistence type="predicted"/>
<gene>
    <name evidence="2" type="ORF">UT24_C0056G0001</name>
</gene>
<protein>
    <submittedName>
        <fullName evidence="2">Uncharacterized protein</fullName>
    </submittedName>
</protein>
<dbReference type="STRING" id="1618574.UT24_C0056G0001"/>
<dbReference type="Proteomes" id="UP000033881">
    <property type="component" value="Unassembled WGS sequence"/>
</dbReference>